<reference evidence="2" key="2">
    <citation type="submission" date="2020-05" db="EMBL/GenBank/DDBJ databases">
        <authorList>
            <person name="Kim H.-S."/>
            <person name="Proctor R.H."/>
            <person name="Brown D.W."/>
        </authorList>
    </citation>
    <scope>NUCLEOTIDE SEQUENCE</scope>
    <source>
        <strain evidence="2">NRRL 22465</strain>
    </source>
</reference>
<accession>A0A8H4U369</accession>
<dbReference type="EMBL" id="JABEYC010001119">
    <property type="protein sequence ID" value="KAF4968976.1"/>
    <property type="molecule type" value="Genomic_DNA"/>
</dbReference>
<feature type="region of interest" description="Disordered" evidence="1">
    <location>
        <begin position="89"/>
        <end position="108"/>
    </location>
</feature>
<feature type="compositionally biased region" description="Low complexity" evidence="1">
    <location>
        <begin position="89"/>
        <end position="101"/>
    </location>
</feature>
<protein>
    <submittedName>
        <fullName evidence="2">Uncharacterized protein</fullName>
    </submittedName>
</protein>
<keyword evidence="3" id="KW-1185">Reference proteome</keyword>
<organism evidence="2 3">
    <name type="scientific">Fusarium zealandicum</name>
    <dbReference type="NCBI Taxonomy" id="1053134"/>
    <lineage>
        <taxon>Eukaryota</taxon>
        <taxon>Fungi</taxon>
        <taxon>Dikarya</taxon>
        <taxon>Ascomycota</taxon>
        <taxon>Pezizomycotina</taxon>
        <taxon>Sordariomycetes</taxon>
        <taxon>Hypocreomycetidae</taxon>
        <taxon>Hypocreales</taxon>
        <taxon>Nectriaceae</taxon>
        <taxon>Fusarium</taxon>
        <taxon>Fusarium staphyleae species complex</taxon>
    </lineage>
</organism>
<evidence type="ECO:0000313" key="2">
    <source>
        <dbReference type="EMBL" id="KAF4968976.1"/>
    </source>
</evidence>
<dbReference type="OrthoDB" id="4978882at2759"/>
<reference evidence="2" key="1">
    <citation type="journal article" date="2020" name="BMC Genomics">
        <title>Correction to: Identification and distribution of gene clusters required for synthesis of sphingolipid metabolism inhibitors in diverse species of the filamentous fungus Fusarium.</title>
        <authorList>
            <person name="Kim H.S."/>
            <person name="Lohmar J.M."/>
            <person name="Busman M."/>
            <person name="Brown D.W."/>
            <person name="Naumann T.A."/>
            <person name="Divon H.H."/>
            <person name="Lysoe E."/>
            <person name="Uhlig S."/>
            <person name="Proctor R.H."/>
        </authorList>
    </citation>
    <scope>NUCLEOTIDE SEQUENCE</scope>
    <source>
        <strain evidence="2">NRRL 22465</strain>
    </source>
</reference>
<evidence type="ECO:0000313" key="3">
    <source>
        <dbReference type="Proteomes" id="UP000635477"/>
    </source>
</evidence>
<gene>
    <name evidence="2" type="ORF">FZEAL_10318</name>
</gene>
<evidence type="ECO:0000256" key="1">
    <source>
        <dbReference type="SAM" id="MobiDB-lite"/>
    </source>
</evidence>
<proteinExistence type="predicted"/>
<comment type="caution">
    <text evidence="2">The sequence shown here is derived from an EMBL/GenBank/DDBJ whole genome shotgun (WGS) entry which is preliminary data.</text>
</comment>
<name>A0A8H4U369_9HYPO</name>
<sequence length="218" mass="25014">MELDFSSIDIDRDISDEELSFYLNWTIPDQDQDTCNCPLPAFPLRPDFLEYQAPAIDLEGMGQSGSVGLDPHASGLADSPAGIWLIGSQSSGSDSSHSGENGSDEDEANTGYKWCCEKKWKLGRDYNKHYHSRHNRRFHCHFYDDCQYVAPDNKDLIRHCWVYHEAYAIAKKMPILRAECPACGIVYGRKDRPVPFNFFLLRFSGPRKWRSILDVFHQ</sequence>
<dbReference type="AlphaFoldDB" id="A0A8H4U369"/>
<dbReference type="Proteomes" id="UP000635477">
    <property type="component" value="Unassembled WGS sequence"/>
</dbReference>